<feature type="active site" description="Proton donor/acceptor" evidence="5">
    <location>
        <position position="399"/>
    </location>
</feature>
<dbReference type="EMBL" id="MSZX01000010">
    <property type="protein sequence ID" value="OPA74781.1"/>
    <property type="molecule type" value="Genomic_DNA"/>
</dbReference>
<dbReference type="InterPro" id="IPR004113">
    <property type="entry name" value="FAD-bd_oxidored_4_C"/>
</dbReference>
<dbReference type="InterPro" id="IPR016166">
    <property type="entry name" value="FAD-bd_PCMH"/>
</dbReference>
<comment type="similarity">
    <text evidence="1">Belongs to the FAD-binding oxidoreductase/transferase type 4 family.</text>
</comment>
<evidence type="ECO:0000256" key="7">
    <source>
        <dbReference type="PIRSR" id="PIRSR625650-4"/>
    </source>
</evidence>
<dbReference type="GO" id="GO:0008610">
    <property type="term" value="P:lipid biosynthetic process"/>
    <property type="evidence" value="ECO:0007669"/>
    <property type="project" value="InterPro"/>
</dbReference>
<dbReference type="SUPFAM" id="SSF55103">
    <property type="entry name" value="FAD-linked oxidases, C-terminal domain"/>
    <property type="match status" value="1"/>
</dbReference>
<dbReference type="Gene3D" id="3.30.300.330">
    <property type="match status" value="1"/>
</dbReference>
<dbReference type="Pfam" id="PF02913">
    <property type="entry name" value="FAD-oxidase_C"/>
    <property type="match status" value="1"/>
</dbReference>
<dbReference type="SUPFAM" id="SSF56176">
    <property type="entry name" value="FAD-binding/transporter-associated domain-like"/>
    <property type="match status" value="1"/>
</dbReference>
<dbReference type="InterPro" id="IPR036318">
    <property type="entry name" value="FAD-bd_PCMH-like_sf"/>
</dbReference>
<protein>
    <submittedName>
        <fullName evidence="9">FAD-binding oxidoreductase</fullName>
    </submittedName>
</protein>
<sequence length="490" mass="55422">MKAQQILEQLKGMLAANQINIDPDALYDAAADRYKKYAKAKKVLDVPPPTAIVYPNSVEEVKSLLQFCNQNGINVIPRSGKTATEGGLENWKTETLVIDGKNLNKIINIDTYNMQATVQAGVPLQALEDQLRPLGYTTGHSPQSKPVAQFGGLVATRSIGQFSTLYGGIEDMVVGLECVFPDGHIARIKNVPRRAGGPDIRHIVIGNEGTLCYITEVTVKIFKVFPENNRFYGYLVRDIDTGIKVLREVMVNGYRPSVARTYSEEDARQHFYHFHKGKCVLLFMAEGQKDIAEATGRAIEAAVEKHKEGILEQVDSQLISDWFDHLNWSQQDIDDEFQGMIDNDKHDGYTTEISADWENIPKIYHSVINRIRAEFPRAEDLTMLGGHSSHSYINGTNMYFVYNYNINCAPEDEMRIYHHPLQKIIVEEALKFGGSMCHHHGIGKFRNEWTTQEHGSAHYMLEKLKQAFDPNDIMNFGTIFFKEEGAKFQK</sequence>
<dbReference type="InterPro" id="IPR016169">
    <property type="entry name" value="FAD-bd_PCMH_sub2"/>
</dbReference>
<dbReference type="PANTHER" id="PTHR46568">
    <property type="entry name" value="ALKYLDIHYDROXYACETONEPHOSPHATE SYNTHASE, PEROXISOMAL"/>
    <property type="match status" value="1"/>
</dbReference>
<evidence type="ECO:0000256" key="5">
    <source>
        <dbReference type="PIRSR" id="PIRSR625650-1"/>
    </source>
</evidence>
<evidence type="ECO:0000256" key="1">
    <source>
        <dbReference type="ARBA" id="ARBA00008000"/>
    </source>
</evidence>
<dbReference type="Pfam" id="PF01565">
    <property type="entry name" value="FAD_binding_4"/>
    <property type="match status" value="1"/>
</dbReference>
<dbReference type="InterPro" id="IPR025650">
    <property type="entry name" value="Alkyl-DHAP_Synthase"/>
</dbReference>
<organism evidence="9 10">
    <name type="scientific">Paenibacillus selenitireducens</name>
    <dbReference type="NCBI Taxonomy" id="1324314"/>
    <lineage>
        <taxon>Bacteria</taxon>
        <taxon>Bacillati</taxon>
        <taxon>Bacillota</taxon>
        <taxon>Bacilli</taxon>
        <taxon>Bacillales</taxon>
        <taxon>Paenibacillaceae</taxon>
        <taxon>Paenibacillus</taxon>
    </lineage>
</organism>
<evidence type="ECO:0000256" key="4">
    <source>
        <dbReference type="ARBA" id="ARBA00023002"/>
    </source>
</evidence>
<keyword evidence="10" id="KW-1185">Reference proteome</keyword>
<dbReference type="GO" id="GO:0071949">
    <property type="term" value="F:FAD binding"/>
    <property type="evidence" value="ECO:0007669"/>
    <property type="project" value="InterPro"/>
</dbReference>
<dbReference type="Proteomes" id="UP000190188">
    <property type="component" value="Unassembled WGS sequence"/>
</dbReference>
<dbReference type="STRING" id="1324314.BVG16_23820"/>
<dbReference type="PANTHER" id="PTHR46568:SF1">
    <property type="entry name" value="ALKYLDIHYDROXYACETONEPHOSPHATE SYNTHASE, PEROXISOMAL"/>
    <property type="match status" value="1"/>
</dbReference>
<evidence type="ECO:0000313" key="10">
    <source>
        <dbReference type="Proteomes" id="UP000190188"/>
    </source>
</evidence>
<proteinExistence type="inferred from homology"/>
<keyword evidence="3 6" id="KW-0274">FAD</keyword>
<comment type="cofactor">
    <cofactor evidence="6">
        <name>FAD</name>
        <dbReference type="ChEBI" id="CHEBI:57692"/>
    </cofactor>
</comment>
<dbReference type="PROSITE" id="PS51387">
    <property type="entry name" value="FAD_PCMH"/>
    <property type="match status" value="1"/>
</dbReference>
<accession>A0A1T2X4E8</accession>
<dbReference type="AlphaFoldDB" id="A0A1T2X4E8"/>
<evidence type="ECO:0000256" key="6">
    <source>
        <dbReference type="PIRSR" id="PIRSR625650-3"/>
    </source>
</evidence>
<dbReference type="GO" id="GO:0016491">
    <property type="term" value="F:oxidoreductase activity"/>
    <property type="evidence" value="ECO:0007669"/>
    <property type="project" value="UniProtKB-KW"/>
</dbReference>
<dbReference type="Gene3D" id="3.30.465.10">
    <property type="match status" value="1"/>
</dbReference>
<name>A0A1T2X4E8_9BACL</name>
<evidence type="ECO:0000256" key="3">
    <source>
        <dbReference type="ARBA" id="ARBA00022827"/>
    </source>
</evidence>
<reference evidence="9 10" key="1">
    <citation type="submission" date="2017-01" db="EMBL/GenBank/DDBJ databases">
        <title>Genome analysis of Paenibacillus selenitrireducens ES3-24.</title>
        <authorList>
            <person name="Xu D."/>
            <person name="Yao R."/>
            <person name="Zheng S."/>
        </authorList>
    </citation>
    <scope>NUCLEOTIDE SEQUENCE [LARGE SCALE GENOMIC DNA]</scope>
    <source>
        <strain evidence="9 10">ES3-24</strain>
    </source>
</reference>
<evidence type="ECO:0000259" key="8">
    <source>
        <dbReference type="PROSITE" id="PS51387"/>
    </source>
</evidence>
<feature type="domain" description="FAD-binding PCMH-type" evidence="8">
    <location>
        <begin position="45"/>
        <end position="224"/>
    </location>
</feature>
<dbReference type="GO" id="GO:0008609">
    <property type="term" value="F:alkylglycerone-phosphate synthase activity"/>
    <property type="evidence" value="ECO:0007669"/>
    <property type="project" value="InterPro"/>
</dbReference>
<keyword evidence="4" id="KW-0560">Oxidoreductase</keyword>
<comment type="caution">
    <text evidence="9">The sequence shown here is derived from an EMBL/GenBank/DDBJ whole genome shotgun (WGS) entry which is preliminary data.</text>
</comment>
<evidence type="ECO:0000256" key="2">
    <source>
        <dbReference type="ARBA" id="ARBA00022630"/>
    </source>
</evidence>
<dbReference type="OrthoDB" id="9767256at2"/>
<keyword evidence="2" id="KW-0285">Flavoprotein</keyword>
<feature type="binding site" evidence="6">
    <location>
        <begin position="208"/>
        <end position="214"/>
    </location>
    <ligand>
        <name>FAD</name>
        <dbReference type="ChEBI" id="CHEBI:57692"/>
    </ligand>
</feature>
<dbReference type="InterPro" id="IPR006094">
    <property type="entry name" value="Oxid_FAD_bind_N"/>
</dbReference>
<evidence type="ECO:0000313" key="9">
    <source>
        <dbReference type="EMBL" id="OPA74781.1"/>
    </source>
</evidence>
<gene>
    <name evidence="9" type="ORF">BVG16_23820</name>
</gene>
<dbReference type="RefSeq" id="WP_078501694.1">
    <property type="nucleotide sequence ID" value="NZ_MSZX01000010.1"/>
</dbReference>
<feature type="site" description="Important for enzyme activity" evidence="7">
    <location>
        <position position="260"/>
    </location>
</feature>
<dbReference type="InterPro" id="IPR016164">
    <property type="entry name" value="FAD-linked_Oxase-like_C"/>
</dbReference>